<proteinExistence type="predicted"/>
<dbReference type="NCBIfam" id="TIGR01297">
    <property type="entry name" value="CDF"/>
    <property type="match status" value="1"/>
</dbReference>
<dbReference type="FunFam" id="3.30.70.1350:FF:000001">
    <property type="entry name" value="Metal tolerance protein 11"/>
    <property type="match status" value="1"/>
</dbReference>
<feature type="transmembrane region" description="Helical" evidence="8">
    <location>
        <begin position="295"/>
        <end position="317"/>
    </location>
</feature>
<evidence type="ECO:0000259" key="10">
    <source>
        <dbReference type="Pfam" id="PF16916"/>
    </source>
</evidence>
<dbReference type="Pfam" id="PF16916">
    <property type="entry name" value="ZT_dimer"/>
    <property type="match status" value="1"/>
</dbReference>
<keyword evidence="6 8" id="KW-0472">Membrane</keyword>
<evidence type="ECO:0000256" key="3">
    <source>
        <dbReference type="ARBA" id="ARBA00022692"/>
    </source>
</evidence>
<dbReference type="SUPFAM" id="SSF161111">
    <property type="entry name" value="Cation efflux protein transmembrane domain-like"/>
    <property type="match status" value="1"/>
</dbReference>
<dbReference type="OrthoDB" id="78296at2759"/>
<evidence type="ECO:0000256" key="5">
    <source>
        <dbReference type="ARBA" id="ARBA00023065"/>
    </source>
</evidence>
<feature type="transmembrane region" description="Helical" evidence="8">
    <location>
        <begin position="269"/>
        <end position="289"/>
    </location>
</feature>
<dbReference type="InterPro" id="IPR036837">
    <property type="entry name" value="Cation_efflux_CTD_sf"/>
</dbReference>
<dbReference type="InterPro" id="IPR027469">
    <property type="entry name" value="Cation_efflux_TMD_sf"/>
</dbReference>
<dbReference type="GO" id="GO:0016020">
    <property type="term" value="C:membrane"/>
    <property type="evidence" value="ECO:0007669"/>
    <property type="project" value="InterPro"/>
</dbReference>
<feature type="transmembrane region" description="Helical" evidence="8">
    <location>
        <begin position="431"/>
        <end position="453"/>
    </location>
</feature>
<feature type="domain" description="Cation efflux protein cytoplasmic" evidence="10">
    <location>
        <begin position="479"/>
        <end position="543"/>
    </location>
</feature>
<dbReference type="Gene3D" id="1.20.1510.10">
    <property type="entry name" value="Cation efflux protein transmembrane domain"/>
    <property type="match status" value="1"/>
</dbReference>
<sequence length="577" mass="63932">MAQDKNDNAPASQERATTPAQQPAATQRRRSVTPSDSSVVGSIVHKIERRASGASEQSAAPSHHSHQRVQSTLVAVPQSPIKPEHTPATHETQPASSSANMQPSASAEEQPAPAYAPSQPTVISVVPEPTCIPQDQRPSNESKQPVASFQSQHSEESGPSKATTAQTQQVTYKQAEDALTRIPQEEASIGVDSESHYGPDPYGLAALKNTSMQRPEIKSSRGLWKRSKVRKVESFYEKQNEFIDDLLQSGEEERLQVEDQEKNGGKVKFAVNASFAVNFCLFAIQLFAAVTTGSLSLFATAADAFMDLVSSIVMLITSRLANKPNPVKYPVGRRRIETIGIILFCALMTTVAVQLIVESARALGEGSRTDGELKLVPLICVALAIGAKFLLFCYCFVFRRYPAAHVFFIDHRNDLVVNVFGLTMSIVGERLVWYLDPVGAMCIGLLILFSWVAQAFDQVWLLVGKSATKEFINKVIYVTVTHDPRIRKVDTCRAYHAGERLYVEVDIVMDPDIQLRLSHDVGQTLQRKLEGLADVERAFVHVDYEHDHSVWDEHKPLYEHQEARSFKQMLARLIRGD</sequence>
<gene>
    <name evidence="11" type="ORF">GTA08_BOTSDO00691</name>
</gene>
<feature type="transmembrane region" description="Helical" evidence="8">
    <location>
        <begin position="338"/>
        <end position="356"/>
    </location>
</feature>
<dbReference type="InterPro" id="IPR002524">
    <property type="entry name" value="Cation_efflux"/>
</dbReference>
<dbReference type="InterPro" id="IPR058533">
    <property type="entry name" value="Cation_efflux_TM"/>
</dbReference>
<comment type="caution">
    <text evidence="11">The sequence shown here is derived from an EMBL/GenBank/DDBJ whole genome shotgun (WGS) entry which is preliminary data.</text>
</comment>
<dbReference type="EMBL" id="WWBZ02000001">
    <property type="protein sequence ID" value="KAF4314333.1"/>
    <property type="molecule type" value="Genomic_DNA"/>
</dbReference>
<feature type="transmembrane region" description="Helical" evidence="8">
    <location>
        <begin position="376"/>
        <end position="397"/>
    </location>
</feature>
<feature type="compositionally biased region" description="Polar residues" evidence="7">
    <location>
        <begin position="160"/>
        <end position="172"/>
    </location>
</feature>
<evidence type="ECO:0000256" key="1">
    <source>
        <dbReference type="ARBA" id="ARBA00004127"/>
    </source>
</evidence>
<keyword evidence="3 8" id="KW-0812">Transmembrane</keyword>
<organism evidence="11 12">
    <name type="scientific">Botryosphaeria dothidea</name>
    <dbReference type="NCBI Taxonomy" id="55169"/>
    <lineage>
        <taxon>Eukaryota</taxon>
        <taxon>Fungi</taxon>
        <taxon>Dikarya</taxon>
        <taxon>Ascomycota</taxon>
        <taxon>Pezizomycotina</taxon>
        <taxon>Dothideomycetes</taxon>
        <taxon>Dothideomycetes incertae sedis</taxon>
        <taxon>Botryosphaeriales</taxon>
        <taxon>Botryosphaeriaceae</taxon>
        <taxon>Botryosphaeria</taxon>
    </lineage>
</organism>
<comment type="subcellular location">
    <subcellularLocation>
        <location evidence="1">Endomembrane system</location>
        <topology evidence="1">Multi-pass membrane protein</topology>
    </subcellularLocation>
</comment>
<evidence type="ECO:0000256" key="8">
    <source>
        <dbReference type="SAM" id="Phobius"/>
    </source>
</evidence>
<dbReference type="Proteomes" id="UP000572817">
    <property type="component" value="Unassembled WGS sequence"/>
</dbReference>
<evidence type="ECO:0000256" key="7">
    <source>
        <dbReference type="SAM" id="MobiDB-lite"/>
    </source>
</evidence>
<feature type="compositionally biased region" description="Polar residues" evidence="7">
    <location>
        <begin position="136"/>
        <end position="152"/>
    </location>
</feature>
<protein>
    <submittedName>
        <fullName evidence="11">Cation efflux protein</fullName>
    </submittedName>
</protein>
<feature type="domain" description="Cation efflux protein transmembrane" evidence="9">
    <location>
        <begin position="273"/>
        <end position="458"/>
    </location>
</feature>
<feature type="compositionally biased region" description="Low complexity" evidence="7">
    <location>
        <begin position="102"/>
        <end position="120"/>
    </location>
</feature>
<accession>A0A8H4J9A8</accession>
<dbReference type="Pfam" id="PF01545">
    <property type="entry name" value="Cation_efflux"/>
    <property type="match status" value="1"/>
</dbReference>
<reference evidence="11" key="1">
    <citation type="submission" date="2020-04" db="EMBL/GenBank/DDBJ databases">
        <title>Genome Assembly and Annotation of Botryosphaeria dothidea sdau 11-99, a Latent Pathogen of Apple Fruit Ring Rot in China.</title>
        <authorList>
            <person name="Yu C."/>
            <person name="Diao Y."/>
            <person name="Lu Q."/>
            <person name="Zhao J."/>
            <person name="Cui S."/>
            <person name="Peng C."/>
            <person name="He B."/>
            <person name="Liu H."/>
        </authorList>
    </citation>
    <scope>NUCLEOTIDE SEQUENCE [LARGE SCALE GENOMIC DNA]</scope>
    <source>
        <strain evidence="11">Sdau11-99</strain>
    </source>
</reference>
<dbReference type="AlphaFoldDB" id="A0A8H4J9A8"/>
<keyword evidence="4 8" id="KW-1133">Transmembrane helix</keyword>
<evidence type="ECO:0000313" key="12">
    <source>
        <dbReference type="Proteomes" id="UP000572817"/>
    </source>
</evidence>
<dbReference type="SUPFAM" id="SSF160240">
    <property type="entry name" value="Cation efflux protein cytoplasmic domain-like"/>
    <property type="match status" value="1"/>
</dbReference>
<evidence type="ECO:0000259" key="9">
    <source>
        <dbReference type="Pfam" id="PF01545"/>
    </source>
</evidence>
<dbReference type="PANTHER" id="PTHR43840">
    <property type="entry name" value="MITOCHONDRIAL METAL TRANSPORTER 1-RELATED"/>
    <property type="match status" value="1"/>
</dbReference>
<dbReference type="Gene3D" id="3.30.70.1350">
    <property type="entry name" value="Cation efflux protein, cytoplasmic domain"/>
    <property type="match status" value="1"/>
</dbReference>
<evidence type="ECO:0000256" key="4">
    <source>
        <dbReference type="ARBA" id="ARBA00022989"/>
    </source>
</evidence>
<dbReference type="GO" id="GO:0030003">
    <property type="term" value="P:intracellular monoatomic cation homeostasis"/>
    <property type="evidence" value="ECO:0007669"/>
    <property type="project" value="UniProtKB-ARBA"/>
</dbReference>
<dbReference type="InterPro" id="IPR050291">
    <property type="entry name" value="CDF_Transporter"/>
</dbReference>
<evidence type="ECO:0000313" key="11">
    <source>
        <dbReference type="EMBL" id="KAF4314333.1"/>
    </source>
</evidence>
<keyword evidence="5" id="KW-0406">Ion transport</keyword>
<feature type="compositionally biased region" description="Polar residues" evidence="7">
    <location>
        <begin position="89"/>
        <end position="101"/>
    </location>
</feature>
<dbReference type="FunFam" id="1.20.1510.10:FF:000005">
    <property type="entry name" value="Putative Cation diffusion facilitator 1"/>
    <property type="match status" value="1"/>
</dbReference>
<feature type="region of interest" description="Disordered" evidence="7">
    <location>
        <begin position="1"/>
        <end position="174"/>
    </location>
</feature>
<evidence type="ECO:0000256" key="2">
    <source>
        <dbReference type="ARBA" id="ARBA00022448"/>
    </source>
</evidence>
<dbReference type="GO" id="GO:0008324">
    <property type="term" value="F:monoatomic cation transmembrane transporter activity"/>
    <property type="evidence" value="ECO:0007669"/>
    <property type="project" value="InterPro"/>
</dbReference>
<dbReference type="InterPro" id="IPR027470">
    <property type="entry name" value="Cation_efflux_CTD"/>
</dbReference>
<dbReference type="GO" id="GO:0098771">
    <property type="term" value="P:inorganic ion homeostasis"/>
    <property type="evidence" value="ECO:0007669"/>
    <property type="project" value="UniProtKB-ARBA"/>
</dbReference>
<keyword evidence="12" id="KW-1185">Reference proteome</keyword>
<dbReference type="PANTHER" id="PTHR43840:SF13">
    <property type="entry name" value="CATION EFFLUX PROTEIN CYTOPLASMIC DOMAIN-CONTAINING PROTEIN"/>
    <property type="match status" value="1"/>
</dbReference>
<evidence type="ECO:0000256" key="6">
    <source>
        <dbReference type="ARBA" id="ARBA00023136"/>
    </source>
</evidence>
<dbReference type="GO" id="GO:0012505">
    <property type="term" value="C:endomembrane system"/>
    <property type="evidence" value="ECO:0007669"/>
    <property type="project" value="UniProtKB-SubCell"/>
</dbReference>
<keyword evidence="2" id="KW-0813">Transport</keyword>
<name>A0A8H4J9A8_9PEZI</name>
<feature type="compositionally biased region" description="Low complexity" evidence="7">
    <location>
        <begin position="15"/>
        <end position="26"/>
    </location>
</feature>